<keyword evidence="2" id="KW-1185">Reference proteome</keyword>
<dbReference type="AlphaFoldDB" id="A0A8J6C2K8"/>
<accession>A0A8J6C2K8</accession>
<dbReference type="Proteomes" id="UP000729402">
    <property type="component" value="Unassembled WGS sequence"/>
</dbReference>
<organism evidence="1 2">
    <name type="scientific">Zizania palustris</name>
    <name type="common">Northern wild rice</name>
    <dbReference type="NCBI Taxonomy" id="103762"/>
    <lineage>
        <taxon>Eukaryota</taxon>
        <taxon>Viridiplantae</taxon>
        <taxon>Streptophyta</taxon>
        <taxon>Embryophyta</taxon>
        <taxon>Tracheophyta</taxon>
        <taxon>Spermatophyta</taxon>
        <taxon>Magnoliopsida</taxon>
        <taxon>Liliopsida</taxon>
        <taxon>Poales</taxon>
        <taxon>Poaceae</taxon>
        <taxon>BOP clade</taxon>
        <taxon>Oryzoideae</taxon>
        <taxon>Oryzeae</taxon>
        <taxon>Zizaniinae</taxon>
        <taxon>Zizania</taxon>
    </lineage>
</organism>
<reference evidence="1" key="2">
    <citation type="submission" date="2021-02" db="EMBL/GenBank/DDBJ databases">
        <authorList>
            <person name="Kimball J.A."/>
            <person name="Haas M.W."/>
            <person name="Macchietto M."/>
            <person name="Kono T."/>
            <person name="Duquette J."/>
            <person name="Shao M."/>
        </authorList>
    </citation>
    <scope>NUCLEOTIDE SEQUENCE</scope>
    <source>
        <tissue evidence="1">Fresh leaf tissue</tissue>
    </source>
</reference>
<reference evidence="1" key="1">
    <citation type="journal article" date="2021" name="bioRxiv">
        <title>Whole Genome Assembly and Annotation of Northern Wild Rice, Zizania palustris L., Supports a Whole Genome Duplication in the Zizania Genus.</title>
        <authorList>
            <person name="Haas M."/>
            <person name="Kono T."/>
            <person name="Macchietto M."/>
            <person name="Millas R."/>
            <person name="McGilp L."/>
            <person name="Shao M."/>
            <person name="Duquette J."/>
            <person name="Hirsch C.N."/>
            <person name="Kimball J."/>
        </authorList>
    </citation>
    <scope>NUCLEOTIDE SEQUENCE</scope>
    <source>
        <tissue evidence="1">Fresh leaf tissue</tissue>
    </source>
</reference>
<evidence type="ECO:0000313" key="2">
    <source>
        <dbReference type="Proteomes" id="UP000729402"/>
    </source>
</evidence>
<name>A0A8J6C2K8_ZIZPA</name>
<dbReference type="EMBL" id="JAAALK010000079">
    <property type="protein sequence ID" value="KAG8100706.1"/>
    <property type="molecule type" value="Genomic_DNA"/>
</dbReference>
<evidence type="ECO:0000313" key="1">
    <source>
        <dbReference type="EMBL" id="KAG8100706.1"/>
    </source>
</evidence>
<protein>
    <submittedName>
        <fullName evidence="1">Uncharacterized protein</fullName>
    </submittedName>
</protein>
<gene>
    <name evidence="1" type="ORF">GUJ93_ZPchr0013g36493</name>
</gene>
<sequence>MCIFAWLNPSSGAAGLEPLRPGITWLYHQPRGLVPNLVQLRLRLHLRLRLTAPSPSAIGMEVKLLERMRKQCRRGPGTARCKSRAVG</sequence>
<proteinExistence type="predicted"/>
<comment type="caution">
    <text evidence="1">The sequence shown here is derived from an EMBL/GenBank/DDBJ whole genome shotgun (WGS) entry which is preliminary data.</text>
</comment>